<reference evidence="2" key="1">
    <citation type="journal article" date="2014" name="Int. J. Syst. Evol. Microbiol.">
        <title>Complete genome of a new Firmicutes species belonging to the dominant human colonic microbiota ('Ruminococcus bicirculans') reveals two chromosomes and a selective capacity to utilize plant glucans.</title>
        <authorList>
            <consortium name="NISC Comparative Sequencing Program"/>
            <person name="Wegmann U."/>
            <person name="Louis P."/>
            <person name="Goesmann A."/>
            <person name="Henrissat B."/>
            <person name="Duncan S.H."/>
            <person name="Flint H.J."/>
        </authorList>
    </citation>
    <scope>NUCLEOTIDE SEQUENCE</scope>
    <source>
        <strain evidence="2">NBRC 103855</strain>
    </source>
</reference>
<accession>A0ABQ5UGA2</accession>
<evidence type="ECO:0000313" key="3">
    <source>
        <dbReference type="Proteomes" id="UP001161406"/>
    </source>
</evidence>
<name>A0ABQ5UGA2_9HYPH</name>
<comment type="caution">
    <text evidence="2">The sequence shown here is derived from an EMBL/GenBank/DDBJ whole genome shotgun (WGS) entry which is preliminary data.</text>
</comment>
<sequence length="55" mass="5565">MTVLSQQTRLLPSLPLEGRAGVGVLAAPAQNPADPHPNPPLKGEGTHAAAAVIHP</sequence>
<evidence type="ECO:0000256" key="1">
    <source>
        <dbReference type="SAM" id="MobiDB-lite"/>
    </source>
</evidence>
<dbReference type="EMBL" id="BSNG01000001">
    <property type="protein sequence ID" value="GLQ10179.1"/>
    <property type="molecule type" value="Genomic_DNA"/>
</dbReference>
<keyword evidence="3" id="KW-1185">Reference proteome</keyword>
<gene>
    <name evidence="2" type="ORF">GCM10007913_21110</name>
</gene>
<proteinExistence type="predicted"/>
<protein>
    <submittedName>
        <fullName evidence="2">Uncharacterized protein</fullName>
    </submittedName>
</protein>
<organism evidence="2 3">
    <name type="scientific">Devosia yakushimensis</name>
    <dbReference type="NCBI Taxonomy" id="470028"/>
    <lineage>
        <taxon>Bacteria</taxon>
        <taxon>Pseudomonadati</taxon>
        <taxon>Pseudomonadota</taxon>
        <taxon>Alphaproteobacteria</taxon>
        <taxon>Hyphomicrobiales</taxon>
        <taxon>Devosiaceae</taxon>
        <taxon>Devosia</taxon>
    </lineage>
</organism>
<evidence type="ECO:0000313" key="2">
    <source>
        <dbReference type="EMBL" id="GLQ10179.1"/>
    </source>
</evidence>
<feature type="region of interest" description="Disordered" evidence="1">
    <location>
        <begin position="27"/>
        <end position="55"/>
    </location>
</feature>
<dbReference type="Proteomes" id="UP001161406">
    <property type="component" value="Unassembled WGS sequence"/>
</dbReference>
<reference evidence="2" key="2">
    <citation type="submission" date="2023-01" db="EMBL/GenBank/DDBJ databases">
        <title>Draft genome sequence of Devosia yakushimensis strain NBRC 103855.</title>
        <authorList>
            <person name="Sun Q."/>
            <person name="Mori K."/>
        </authorList>
    </citation>
    <scope>NUCLEOTIDE SEQUENCE</scope>
    <source>
        <strain evidence="2">NBRC 103855</strain>
    </source>
</reference>